<dbReference type="Pfam" id="PF00590">
    <property type="entry name" value="TP_methylase"/>
    <property type="match status" value="1"/>
</dbReference>
<comment type="pathway">
    <text evidence="1">Cofactor biosynthesis; adenosylcobalamin biosynthesis.</text>
</comment>
<keyword evidence="5 7" id="KW-0808">Transferase</keyword>
<feature type="domain" description="Tetrapyrrole methylase" evidence="8">
    <location>
        <begin position="14"/>
        <end position="218"/>
    </location>
</feature>
<reference evidence="9 10" key="1">
    <citation type="journal article" date="2009" name="Appl. Environ. Microbiol.">
        <title>Community genomic and proteomic analyses of chemoautotrophic iron-oxidizing "Leptospirillum rubarum" (Group II) and "Leptospirillum ferrodiazotrophum" (Group III) bacteria in acid mine drainage biofilms.</title>
        <authorList>
            <person name="Goltsman D.S."/>
            <person name="Denef V.J."/>
            <person name="Singer S.W."/>
            <person name="VerBerkmoes N.C."/>
            <person name="Lefsrud M."/>
            <person name="Mueller R.S."/>
            <person name="Dick G.J."/>
            <person name="Sun C.L."/>
            <person name="Wheeler K.E."/>
            <person name="Zemla A."/>
            <person name="Baker B.J."/>
            <person name="Hauser L."/>
            <person name="Land M."/>
            <person name="Shah M.B."/>
            <person name="Thelen M.P."/>
            <person name="Hettich R.L."/>
            <person name="Banfield J.F."/>
        </authorList>
    </citation>
    <scope>NUCLEOTIDE SEQUENCE [LARGE SCALE GENOMIC DNA]</scope>
</reference>
<keyword evidence="3" id="KW-0169">Cobalamin biosynthesis</keyword>
<keyword evidence="6" id="KW-0949">S-adenosyl-L-methionine</keyword>
<evidence type="ECO:0000256" key="2">
    <source>
        <dbReference type="ARBA" id="ARBA00005879"/>
    </source>
</evidence>
<dbReference type="PROSITE" id="PS00840">
    <property type="entry name" value="SUMT_2"/>
    <property type="match status" value="1"/>
</dbReference>
<dbReference type="InterPro" id="IPR014776">
    <property type="entry name" value="4pyrrole_Mease_sub2"/>
</dbReference>
<protein>
    <submittedName>
        <fullName evidence="9">Precorrin-4 C11-methyltransferase</fullName>
    </submittedName>
</protein>
<evidence type="ECO:0000256" key="5">
    <source>
        <dbReference type="ARBA" id="ARBA00022679"/>
    </source>
</evidence>
<dbReference type="Gene3D" id="3.40.1010.10">
    <property type="entry name" value="Cobalt-precorrin-4 Transmethylase, Domain 1"/>
    <property type="match status" value="1"/>
</dbReference>
<dbReference type="InterPro" id="IPR003043">
    <property type="entry name" value="Uropor_MeTrfase_CS"/>
</dbReference>
<evidence type="ECO:0000256" key="6">
    <source>
        <dbReference type="ARBA" id="ARBA00022691"/>
    </source>
</evidence>
<organism evidence="9 10">
    <name type="scientific">Leptospirillum ferrodiazotrophum</name>
    <dbReference type="NCBI Taxonomy" id="412449"/>
    <lineage>
        <taxon>Bacteria</taxon>
        <taxon>Pseudomonadati</taxon>
        <taxon>Nitrospirota</taxon>
        <taxon>Nitrospiria</taxon>
        <taxon>Nitrospirales</taxon>
        <taxon>Nitrospiraceae</taxon>
        <taxon>Leptospirillum</taxon>
    </lineage>
</organism>
<dbReference type="InterPro" id="IPR035996">
    <property type="entry name" value="4pyrrol_Methylase_sf"/>
</dbReference>
<dbReference type="CDD" id="cd11641">
    <property type="entry name" value="Precorrin-4_C11-MT"/>
    <property type="match status" value="1"/>
</dbReference>
<evidence type="ECO:0000313" key="10">
    <source>
        <dbReference type="Proteomes" id="UP000009374"/>
    </source>
</evidence>
<sequence length="275" mass="29391">MTGVPVREIRPGVVYFVGAGPGAPDLLTVRAARLLEAAQLVVFAGSLVPEEAMRGLSPRGHWVDSAGLTREEIVDTLARSAEKGEIVVRLASGDPSIFGAMAEMTTALDSRGIPWEVVPGVSSVFAAAAALGMELTLPEVSQTVILTRTAGRTPMPEGEDLVSLAAHGSTLVVFLSIDRIGELVADLLKVRPRETPVAVVARASWENERICRGTLETIESEVKKARIMRQALFVVGRVFDPELRKAARSRLYAADFSHGFRDGNIASADPGRPTK</sequence>
<keyword evidence="10" id="KW-1185">Reference proteome</keyword>
<dbReference type="Proteomes" id="UP000009374">
    <property type="component" value="Unassembled WGS sequence"/>
</dbReference>
<evidence type="ECO:0000259" key="8">
    <source>
        <dbReference type="Pfam" id="PF00590"/>
    </source>
</evidence>
<dbReference type="PROSITE" id="PS00839">
    <property type="entry name" value="SUMT_1"/>
    <property type="match status" value="1"/>
</dbReference>
<dbReference type="UniPathway" id="UPA00148"/>
<dbReference type="InterPro" id="IPR000878">
    <property type="entry name" value="4pyrrol_Mease"/>
</dbReference>
<proteinExistence type="inferred from homology"/>
<dbReference type="InterPro" id="IPR006362">
    <property type="entry name" value="Cbl_synth_CobM/CibF"/>
</dbReference>
<dbReference type="GO" id="GO:0009236">
    <property type="term" value="P:cobalamin biosynthetic process"/>
    <property type="evidence" value="ECO:0007669"/>
    <property type="project" value="UniProtKB-UniPathway"/>
</dbReference>
<dbReference type="EMBL" id="GG693884">
    <property type="protein sequence ID" value="EES51930.1"/>
    <property type="molecule type" value="Genomic_DNA"/>
</dbReference>
<gene>
    <name evidence="9" type="ORF">UBAL3_95450151</name>
</gene>
<dbReference type="AlphaFoldDB" id="C6HZZ2"/>
<evidence type="ECO:0000256" key="4">
    <source>
        <dbReference type="ARBA" id="ARBA00022603"/>
    </source>
</evidence>
<dbReference type="PANTHER" id="PTHR45790">
    <property type="entry name" value="SIROHEME SYNTHASE-RELATED"/>
    <property type="match status" value="1"/>
</dbReference>
<dbReference type="NCBIfam" id="TIGR01465">
    <property type="entry name" value="cobM_cbiF"/>
    <property type="match status" value="1"/>
</dbReference>
<dbReference type="PANTHER" id="PTHR45790:SF4">
    <property type="entry name" value="COBALT-PRECORRIN-4 C(11)-METHYLTRANSFERASE"/>
    <property type="match status" value="1"/>
</dbReference>
<dbReference type="Gene3D" id="3.30.950.10">
    <property type="entry name" value="Methyltransferase, Cobalt-precorrin-4 Transmethylase, Domain 2"/>
    <property type="match status" value="1"/>
</dbReference>
<dbReference type="InterPro" id="IPR050161">
    <property type="entry name" value="Siro_Cobalamin_biosynth"/>
</dbReference>
<evidence type="ECO:0000256" key="3">
    <source>
        <dbReference type="ARBA" id="ARBA00022573"/>
    </source>
</evidence>
<dbReference type="InterPro" id="IPR014777">
    <property type="entry name" value="4pyrrole_Mease_sub1"/>
</dbReference>
<dbReference type="GO" id="GO:0046026">
    <property type="term" value="F:precorrin-4 C11-methyltransferase activity"/>
    <property type="evidence" value="ECO:0007669"/>
    <property type="project" value="InterPro"/>
</dbReference>
<evidence type="ECO:0000256" key="1">
    <source>
        <dbReference type="ARBA" id="ARBA00004953"/>
    </source>
</evidence>
<evidence type="ECO:0000256" key="7">
    <source>
        <dbReference type="RuleBase" id="RU003960"/>
    </source>
</evidence>
<evidence type="ECO:0000313" key="9">
    <source>
        <dbReference type="EMBL" id="EES51930.1"/>
    </source>
</evidence>
<accession>C6HZZ2</accession>
<dbReference type="SUPFAM" id="SSF53790">
    <property type="entry name" value="Tetrapyrrole methylase"/>
    <property type="match status" value="1"/>
</dbReference>
<comment type="similarity">
    <text evidence="2 7">Belongs to the precorrin methyltransferase family.</text>
</comment>
<dbReference type="GO" id="GO:0032259">
    <property type="term" value="P:methylation"/>
    <property type="evidence" value="ECO:0007669"/>
    <property type="project" value="UniProtKB-KW"/>
</dbReference>
<keyword evidence="4 7" id="KW-0489">Methyltransferase</keyword>
<name>C6HZZ2_9BACT</name>